<evidence type="ECO:0000259" key="1">
    <source>
        <dbReference type="PROSITE" id="PS50878"/>
    </source>
</evidence>
<reference evidence="2" key="2">
    <citation type="journal article" date="2019" name="IMA Fungus">
        <title>Genome sequencing and comparison of five Tilletia species to identify candidate genes for the detection of regulated species infecting wheat.</title>
        <authorList>
            <person name="Nguyen H.D.T."/>
            <person name="Sultana T."/>
            <person name="Kesanakurti P."/>
            <person name="Hambleton S."/>
        </authorList>
    </citation>
    <scope>NUCLEOTIDE SEQUENCE</scope>
    <source>
        <strain evidence="2">DAOMC 236426</strain>
    </source>
</reference>
<organism evidence="2 3">
    <name type="scientific">Tilletia controversa</name>
    <name type="common">dwarf bunt fungus</name>
    <dbReference type="NCBI Taxonomy" id="13291"/>
    <lineage>
        <taxon>Eukaryota</taxon>
        <taxon>Fungi</taxon>
        <taxon>Dikarya</taxon>
        <taxon>Basidiomycota</taxon>
        <taxon>Ustilaginomycotina</taxon>
        <taxon>Exobasidiomycetes</taxon>
        <taxon>Tilletiales</taxon>
        <taxon>Tilletiaceae</taxon>
        <taxon>Tilletia</taxon>
    </lineage>
</organism>
<feature type="domain" description="Reverse transcriptase" evidence="1">
    <location>
        <begin position="133"/>
        <end position="408"/>
    </location>
</feature>
<dbReference type="PANTHER" id="PTHR33481:SF1">
    <property type="entry name" value="ENDONUCLEASE_EXONUCLEASE_PHOSPHATASE DOMAIN-CONTAINING PROTEIN-RELATED"/>
    <property type="match status" value="1"/>
</dbReference>
<dbReference type="InterPro" id="IPR000477">
    <property type="entry name" value="RT_dom"/>
</dbReference>
<gene>
    <name evidence="2" type="ORF">A4X06_0g8959</name>
</gene>
<proteinExistence type="predicted"/>
<dbReference type="Proteomes" id="UP000077684">
    <property type="component" value="Unassembled WGS sequence"/>
</dbReference>
<dbReference type="PROSITE" id="PS50878">
    <property type="entry name" value="RT_POL"/>
    <property type="match status" value="1"/>
</dbReference>
<dbReference type="PANTHER" id="PTHR33481">
    <property type="entry name" value="REVERSE TRANSCRIPTASE"/>
    <property type="match status" value="1"/>
</dbReference>
<evidence type="ECO:0000313" key="2">
    <source>
        <dbReference type="EMBL" id="KAE8238171.1"/>
    </source>
</evidence>
<protein>
    <recommendedName>
        <fullName evidence="1">Reverse transcriptase domain-containing protein</fullName>
    </recommendedName>
</protein>
<dbReference type="Pfam" id="PF00078">
    <property type="entry name" value="RVT_1"/>
    <property type="match status" value="1"/>
</dbReference>
<keyword evidence="3" id="KW-1185">Reference proteome</keyword>
<reference evidence="2" key="1">
    <citation type="submission" date="2016-04" db="EMBL/GenBank/DDBJ databases">
        <authorList>
            <person name="Nguyen H.D."/>
            <person name="Samba Siva P."/>
            <person name="Cullis J."/>
            <person name="Levesque C.A."/>
            <person name="Hambleton S."/>
        </authorList>
    </citation>
    <scope>NUCLEOTIDE SEQUENCE</scope>
    <source>
        <strain evidence="2">DAOMC 236426</strain>
    </source>
</reference>
<name>A0A8X7SSL4_9BASI</name>
<accession>A0A8X7SSL4</accession>
<evidence type="ECO:0000313" key="3">
    <source>
        <dbReference type="Proteomes" id="UP000077684"/>
    </source>
</evidence>
<dbReference type="AlphaFoldDB" id="A0A8X7SSL4"/>
<sequence>MNHQKEQHWEEFLSSLDEHTVWTAARYKLNGQSFDKFIPPIKADGNTLTDPESQADAFHQAFTQASADADLSDIPDTQYPQPHPNLQIREEHLAAALDRMQSGKAADHHGFTVPLIKRIWPITSPTFAAIVAAGMKIGHYPAPFKQSITLVLKKSKRPDYAVPSAWRPIDLISRLGLIWDSALAARLSFLAEKQHLLPDQHFGGRPGRSTSDALISITERIHHEWRRGRVCGLLSLDSKAAFPSMRNAHLCHNLRMAGVPANFVAVIKSWHHNRYVRYSLGGQTCRPRHRKDGCPPGSSLSPLLSLFYNAPLIDAISDLGPDFTATGYIDDVGVLASGTTAEEVRSQLSRIAPVMEAWQKSHGTLLDLNKTHYALLTRFPGEDADEPLHLGEQIIPSQPTVELLGVLLDQKLLFKEQRARAIQRSQAAWLAITSLGNSVRGISSGRHG</sequence>
<dbReference type="EMBL" id="LWDE02002245">
    <property type="protein sequence ID" value="KAE8238171.1"/>
    <property type="molecule type" value="Genomic_DNA"/>
</dbReference>
<comment type="caution">
    <text evidence="2">The sequence shown here is derived from an EMBL/GenBank/DDBJ whole genome shotgun (WGS) entry which is preliminary data.</text>
</comment>